<proteinExistence type="predicted"/>
<sequence length="253" mass="24372">MQIFERNAKRITSKTQWRGRALLAAAFGMVLAPLSVQAQLLSIGGSDDGGLSVGANVGDLSVGAEVGGSSAASVDASAGSDVSAGASVGGDSGLASVSASVGSVDADASVLGPDSVASVGLTTGSSGPDSPSTPPDGQAPGGAPPGTIPGQPFIDISTISIIQRLTPASQCSGAGNYDVLNGIAVLDASGTFLGVVVGAYVTGTELTRVRIAVDPGAADGGGCVEYSTAGGRATPQGIIINTTQSSLQAALAR</sequence>
<feature type="compositionally biased region" description="Low complexity" evidence="1">
    <location>
        <begin position="122"/>
        <end position="138"/>
    </location>
</feature>
<gene>
    <name evidence="2" type="ORF">BD293_3447</name>
</gene>
<evidence type="ECO:0008006" key="4">
    <source>
        <dbReference type="Google" id="ProtNLM"/>
    </source>
</evidence>
<organism evidence="2 3">
    <name type="scientific">Roseinatronobacter monicus</name>
    <dbReference type="NCBI Taxonomy" id="393481"/>
    <lineage>
        <taxon>Bacteria</taxon>
        <taxon>Pseudomonadati</taxon>
        <taxon>Pseudomonadota</taxon>
        <taxon>Alphaproteobacteria</taxon>
        <taxon>Rhodobacterales</taxon>
        <taxon>Paracoccaceae</taxon>
        <taxon>Roseinatronobacter</taxon>
    </lineage>
</organism>
<reference evidence="2 3" key="1">
    <citation type="submission" date="2019-06" db="EMBL/GenBank/DDBJ databases">
        <title>Genomic Encyclopedia of Archaeal and Bacterial Type Strains, Phase II (KMG-II): from individual species to whole genera.</title>
        <authorList>
            <person name="Goeker M."/>
        </authorList>
    </citation>
    <scope>NUCLEOTIDE SEQUENCE [LARGE SCALE GENOMIC DNA]</scope>
    <source>
        <strain evidence="2 3">DSM 18423</strain>
    </source>
</reference>
<dbReference type="RefSeq" id="WP_211841049.1">
    <property type="nucleotide sequence ID" value="NZ_VFPT01000001.1"/>
</dbReference>
<feature type="region of interest" description="Disordered" evidence="1">
    <location>
        <begin position="117"/>
        <end position="150"/>
    </location>
</feature>
<accession>A0A543KI50</accession>
<name>A0A543KI50_9RHOB</name>
<dbReference type="AlphaFoldDB" id="A0A543KI50"/>
<evidence type="ECO:0000313" key="2">
    <source>
        <dbReference type="EMBL" id="TQM94760.1"/>
    </source>
</evidence>
<dbReference type="EMBL" id="VFPT01000001">
    <property type="protein sequence ID" value="TQM94760.1"/>
    <property type="molecule type" value="Genomic_DNA"/>
</dbReference>
<protein>
    <recommendedName>
        <fullName evidence="4">PRC-barrel domain protein</fullName>
    </recommendedName>
</protein>
<dbReference type="Proteomes" id="UP000320582">
    <property type="component" value="Unassembled WGS sequence"/>
</dbReference>
<keyword evidence="3" id="KW-1185">Reference proteome</keyword>
<evidence type="ECO:0000256" key="1">
    <source>
        <dbReference type="SAM" id="MobiDB-lite"/>
    </source>
</evidence>
<evidence type="ECO:0000313" key="3">
    <source>
        <dbReference type="Proteomes" id="UP000320582"/>
    </source>
</evidence>
<comment type="caution">
    <text evidence="2">The sequence shown here is derived from an EMBL/GenBank/DDBJ whole genome shotgun (WGS) entry which is preliminary data.</text>
</comment>